<accession>A0A5C5FVX5</accession>
<organism evidence="3 4">
    <name type="scientific">Rhodotorula diobovata</name>
    <dbReference type="NCBI Taxonomy" id="5288"/>
    <lineage>
        <taxon>Eukaryota</taxon>
        <taxon>Fungi</taxon>
        <taxon>Dikarya</taxon>
        <taxon>Basidiomycota</taxon>
        <taxon>Pucciniomycotina</taxon>
        <taxon>Microbotryomycetes</taxon>
        <taxon>Sporidiobolales</taxon>
        <taxon>Sporidiobolaceae</taxon>
        <taxon>Rhodotorula</taxon>
    </lineage>
</organism>
<dbReference type="AlphaFoldDB" id="A0A5C5FVX5"/>
<feature type="compositionally biased region" description="Polar residues" evidence="1">
    <location>
        <begin position="926"/>
        <end position="943"/>
    </location>
</feature>
<feature type="region of interest" description="Disordered" evidence="1">
    <location>
        <begin position="603"/>
        <end position="622"/>
    </location>
</feature>
<feature type="compositionally biased region" description="Polar residues" evidence="1">
    <location>
        <begin position="188"/>
        <end position="204"/>
    </location>
</feature>
<feature type="compositionally biased region" description="Pro residues" evidence="1">
    <location>
        <begin position="449"/>
        <end position="458"/>
    </location>
</feature>
<dbReference type="PANTHER" id="PTHR13384">
    <property type="entry name" value="G PATCH DOMAIN-CONTAINING PROTEIN 1"/>
    <property type="match status" value="1"/>
</dbReference>
<dbReference type="Pfam" id="PF26093">
    <property type="entry name" value="HTH_TGH"/>
    <property type="match status" value="1"/>
</dbReference>
<dbReference type="OrthoDB" id="20507at2759"/>
<dbReference type="GO" id="GO:0006397">
    <property type="term" value="P:mRNA processing"/>
    <property type="evidence" value="ECO:0007669"/>
    <property type="project" value="InterPro"/>
</dbReference>
<feature type="compositionally biased region" description="Low complexity" evidence="1">
    <location>
        <begin position="525"/>
        <end position="549"/>
    </location>
</feature>
<dbReference type="SMART" id="SM00443">
    <property type="entry name" value="G_patch"/>
    <property type="match status" value="1"/>
</dbReference>
<keyword evidence="4" id="KW-1185">Reference proteome</keyword>
<feature type="compositionally biased region" description="Basic and acidic residues" evidence="1">
    <location>
        <begin position="478"/>
        <end position="491"/>
    </location>
</feature>
<dbReference type="Pfam" id="PF07713">
    <property type="entry name" value="DUF1604"/>
    <property type="match status" value="1"/>
</dbReference>
<feature type="region of interest" description="Disordered" evidence="1">
    <location>
        <begin position="394"/>
        <end position="586"/>
    </location>
</feature>
<dbReference type="GO" id="GO:0005634">
    <property type="term" value="C:nucleus"/>
    <property type="evidence" value="ECO:0007669"/>
    <property type="project" value="TreeGrafter"/>
</dbReference>
<dbReference type="PROSITE" id="PS50174">
    <property type="entry name" value="G_PATCH"/>
    <property type="match status" value="1"/>
</dbReference>
<protein>
    <recommendedName>
        <fullName evidence="2">G-patch domain-containing protein</fullName>
    </recommendedName>
</protein>
<name>A0A5C5FVX5_9BASI</name>
<evidence type="ECO:0000259" key="2">
    <source>
        <dbReference type="PROSITE" id="PS50174"/>
    </source>
</evidence>
<feature type="domain" description="G-patch" evidence="2">
    <location>
        <begin position="249"/>
        <end position="269"/>
    </location>
</feature>
<evidence type="ECO:0000313" key="3">
    <source>
        <dbReference type="EMBL" id="TNY19841.1"/>
    </source>
</evidence>
<dbReference type="EMBL" id="SOZI01000083">
    <property type="protein sequence ID" value="TNY19841.1"/>
    <property type="molecule type" value="Genomic_DNA"/>
</dbReference>
<feature type="compositionally biased region" description="Acidic residues" evidence="1">
    <location>
        <begin position="980"/>
        <end position="991"/>
    </location>
</feature>
<feature type="compositionally biased region" description="Basic and acidic residues" evidence="1">
    <location>
        <begin position="944"/>
        <end position="958"/>
    </location>
</feature>
<reference evidence="3 4" key="1">
    <citation type="submission" date="2019-03" db="EMBL/GenBank/DDBJ databases">
        <title>Rhodosporidium diobovatum UCD-FST 08-225 genome sequencing, assembly, and annotation.</title>
        <authorList>
            <person name="Fakankun I.U."/>
            <person name="Fristensky B."/>
            <person name="Levin D.B."/>
        </authorList>
    </citation>
    <scope>NUCLEOTIDE SEQUENCE [LARGE SCALE GENOMIC DNA]</scope>
    <source>
        <strain evidence="3 4">UCD-FST 08-225</strain>
    </source>
</reference>
<feature type="compositionally biased region" description="Basic and acidic residues" evidence="1">
    <location>
        <begin position="855"/>
        <end position="867"/>
    </location>
</feature>
<feature type="region of interest" description="Disordered" evidence="1">
    <location>
        <begin position="811"/>
        <end position="1100"/>
    </location>
</feature>
<feature type="region of interest" description="Disordered" evidence="1">
    <location>
        <begin position="287"/>
        <end position="308"/>
    </location>
</feature>
<sequence>MRREGPGGRLAAARRCRNSGCCYLFQRARNRRRSTWHTESEEEANGGPHPLPSSSHTASRRREPPRMATSRLKRKLDQADEGQYGNLTESFVSVGTALPSLAEHKKDTNEFVPPWEQKVFDEQGRRRFHGAFTGGFSAGYYNSVGSKEGWTPSTFKSSRSNRASQDKRSVADAARQFMDDEDLAELASSRTLETSSAYASSSRAPQPEPTAATYDPLLGNFGPLGAASGSGAAAPSFDDTLASLIQPSSSRVGLKLMRKMGWREGQGVGPRVTHAQRRRQAAELGVRLDADEDGEGGEDGAGEAGKHYYAPLDRPLTLVEGTSASMDKGWGLGYQPGMNLNQRLRQEGGTYASSARMPAYELDEDDVYGGGGMGVSALGEREKRAIGIYDDDDDERDVAFGSMRSSRNRRREQPKRSTAPKESFFDGTQVLPGFTLHREPVAGPSQSRLPPPPPPGWQPNPSRLWKENEPPPSAGADLRGKGRQLDADERGSLLGERQPAPPPDVPKSVFDYLSAKSRERLATLTSAPGAPGSSGPSSSAAGATSAAPSLPEPDEELFVPPLDRPTAQAALRGFQPYSAASTSPDPVKQARYTLYLQYQASGTATTTSSPFGPRTLPSGKQQTVSELNRELNEYAQAARVFKPVGGMLGSRFQSSVSGSLDVPKVEPGLYQPPPKADKATSSGDALRDTYGDASASATDAPRGVVPEPQLTPAQQAARAGNFGPGTTRTTKVFRPARLLCKRFGVRDPHEGAAEVDEGGVGGAWGEATAKGWGGGAQQQPGAAQPVGEGALEEMMRSAGFQRFQAAAADEARVGEDAPEVTKGPFEARVSDRGQPAPRSKARPTIETVGYGDDEAQGREILEEKRAPQDIFAAIFADSDDDDDDDNDEDGEQEAAPAVVVSVDPVHPTSGPAPAPPATEAPPTPLSLDTLTSYKPSFVPTSSRTGDKNATKEQRDATDKKKKPRDKKKRSRAAVVGLSFDLDEGGEGEGGDDAGSRKKVRREKERDKGRDRDKEKVREKEKEKRPRKDKAKEEGGSAARVQHPARAEDEDDDEWAEAPSRVHPDVLRAMAGPTAEDKGASPPHQQQQQGKAGRMKAADLY</sequence>
<dbReference type="Pfam" id="PF01585">
    <property type="entry name" value="G-patch"/>
    <property type="match status" value="1"/>
</dbReference>
<feature type="compositionally biased region" description="Basic residues" evidence="1">
    <location>
        <begin position="959"/>
        <end position="971"/>
    </location>
</feature>
<evidence type="ECO:0000256" key="1">
    <source>
        <dbReference type="SAM" id="MobiDB-lite"/>
    </source>
</evidence>
<dbReference type="Proteomes" id="UP000311382">
    <property type="component" value="Unassembled WGS sequence"/>
</dbReference>
<feature type="region of interest" description="Disordered" evidence="1">
    <location>
        <begin position="151"/>
        <end position="170"/>
    </location>
</feature>
<feature type="compositionally biased region" description="Polar residues" evidence="1">
    <location>
        <begin position="151"/>
        <end position="163"/>
    </location>
</feature>
<feature type="region of interest" description="Disordered" evidence="1">
    <location>
        <begin position="188"/>
        <end position="216"/>
    </location>
</feature>
<feature type="compositionally biased region" description="Basic and acidic residues" evidence="1">
    <location>
        <begin position="1001"/>
        <end position="1034"/>
    </location>
</feature>
<evidence type="ECO:0000313" key="4">
    <source>
        <dbReference type="Proteomes" id="UP000311382"/>
    </source>
</evidence>
<comment type="caution">
    <text evidence="3">The sequence shown here is derived from an EMBL/GenBank/DDBJ whole genome shotgun (WGS) entry which is preliminary data.</text>
</comment>
<feature type="compositionally biased region" description="Pro residues" evidence="1">
    <location>
        <begin position="910"/>
        <end position="924"/>
    </location>
</feature>
<dbReference type="PANTHER" id="PTHR13384:SF19">
    <property type="entry name" value="G PATCH DOMAIN-CONTAINING PROTEIN 1"/>
    <property type="match status" value="1"/>
</dbReference>
<dbReference type="InterPro" id="IPR000467">
    <property type="entry name" value="G_patch_dom"/>
</dbReference>
<feature type="region of interest" description="Disordered" evidence="1">
    <location>
        <begin position="31"/>
        <end position="85"/>
    </location>
</feature>
<gene>
    <name evidence="3" type="ORF">DMC30DRAFT_286653</name>
</gene>
<feature type="region of interest" description="Disordered" evidence="1">
    <location>
        <begin position="655"/>
        <end position="707"/>
    </location>
</feature>
<dbReference type="GO" id="GO:0003723">
    <property type="term" value="F:RNA binding"/>
    <property type="evidence" value="ECO:0007669"/>
    <property type="project" value="TreeGrafter"/>
</dbReference>
<dbReference type="STRING" id="5288.A0A5C5FVX5"/>
<feature type="compositionally biased region" description="Low complexity" evidence="1">
    <location>
        <begin position="894"/>
        <end position="909"/>
    </location>
</feature>
<proteinExistence type="predicted"/>
<feature type="compositionally biased region" description="Acidic residues" evidence="1">
    <location>
        <begin position="290"/>
        <end position="301"/>
    </location>
</feature>
<feature type="compositionally biased region" description="Acidic residues" evidence="1">
    <location>
        <begin position="877"/>
        <end position="892"/>
    </location>
</feature>
<dbReference type="InterPro" id="IPR011666">
    <property type="entry name" value="DUF1604"/>
</dbReference>